<evidence type="ECO:0000313" key="1">
    <source>
        <dbReference type="EMBL" id="VFJ86979.1"/>
    </source>
</evidence>
<evidence type="ECO:0000313" key="3">
    <source>
        <dbReference type="EMBL" id="VFK04037.1"/>
    </source>
</evidence>
<dbReference type="EMBL" id="CAADFG010000002">
    <property type="protein sequence ID" value="VFJ86979.1"/>
    <property type="molecule type" value="Genomic_DNA"/>
</dbReference>
<gene>
    <name evidence="1" type="ORF">BECKH772A_GA0070896_100021</name>
    <name evidence="3" type="ORF">BECKH772B_GA0070898_104031</name>
    <name evidence="2" type="ORF">BECKH772C_GA0070978_1000148</name>
</gene>
<name>A0A450U647_9GAMM</name>
<reference evidence="1" key="1">
    <citation type="submission" date="2019-02" db="EMBL/GenBank/DDBJ databases">
        <authorList>
            <person name="Gruber-Vodicka R. H."/>
            <person name="Seah K. B. B."/>
        </authorList>
    </citation>
    <scope>NUCLEOTIDE SEQUENCE</scope>
    <source>
        <strain evidence="2">BECK_SA2B12</strain>
        <strain evidence="1">BECK_SA2B15</strain>
        <strain evidence="3">BECK_SA2B20</strain>
    </source>
</reference>
<dbReference type="EMBL" id="CAADFI010000403">
    <property type="protein sequence ID" value="VFK04037.1"/>
    <property type="molecule type" value="Genomic_DNA"/>
</dbReference>
<organism evidence="1">
    <name type="scientific">Candidatus Kentrum eta</name>
    <dbReference type="NCBI Taxonomy" id="2126337"/>
    <lineage>
        <taxon>Bacteria</taxon>
        <taxon>Pseudomonadati</taxon>
        <taxon>Pseudomonadota</taxon>
        <taxon>Gammaproteobacteria</taxon>
        <taxon>Candidatus Kentrum</taxon>
    </lineage>
</organism>
<dbReference type="EMBL" id="CAADFJ010000001">
    <property type="protein sequence ID" value="VFJ94908.1"/>
    <property type="molecule type" value="Genomic_DNA"/>
</dbReference>
<protein>
    <submittedName>
        <fullName evidence="1">Uncharacterized protein</fullName>
    </submittedName>
</protein>
<accession>A0A450U647</accession>
<evidence type="ECO:0000313" key="2">
    <source>
        <dbReference type="EMBL" id="VFJ94908.1"/>
    </source>
</evidence>
<dbReference type="Gene3D" id="3.40.50.300">
    <property type="entry name" value="P-loop containing nucleotide triphosphate hydrolases"/>
    <property type="match status" value="1"/>
</dbReference>
<dbReference type="InterPro" id="IPR027417">
    <property type="entry name" value="P-loop_NTPase"/>
</dbReference>
<dbReference type="AlphaFoldDB" id="A0A450U647"/>
<sequence>MPALLLPGVTLVVSPLPMKDRTDALAARGIPARQLDSSLGIDEYRDVMAQLREGMLPLLYVVPERPSEAVPRTNEI</sequence>
<proteinExistence type="predicted"/>